<dbReference type="RefSeq" id="WP_188736145.1">
    <property type="nucleotide sequence ID" value="NZ_BMII01000002.1"/>
</dbReference>
<name>A0ABQ1ILN8_9GAMM</name>
<evidence type="ECO:0000259" key="1">
    <source>
        <dbReference type="Pfam" id="PF14534"/>
    </source>
</evidence>
<evidence type="ECO:0000313" key="3">
    <source>
        <dbReference type="Proteomes" id="UP000617555"/>
    </source>
</evidence>
<gene>
    <name evidence="2" type="ORF">GCM10011607_02630</name>
</gene>
<comment type="caution">
    <text evidence="2">The sequence shown here is derived from an EMBL/GenBank/DDBJ whole genome shotgun (WGS) entry which is preliminary data.</text>
</comment>
<organism evidence="2 3">
    <name type="scientific">Shewanella inventionis</name>
    <dbReference type="NCBI Taxonomy" id="1738770"/>
    <lineage>
        <taxon>Bacteria</taxon>
        <taxon>Pseudomonadati</taxon>
        <taxon>Pseudomonadota</taxon>
        <taxon>Gammaproteobacteria</taxon>
        <taxon>Alteromonadales</taxon>
        <taxon>Shewanellaceae</taxon>
        <taxon>Shewanella</taxon>
    </lineage>
</organism>
<dbReference type="EMBL" id="BMII01000002">
    <property type="protein sequence ID" value="GGB46031.1"/>
    <property type="molecule type" value="Genomic_DNA"/>
</dbReference>
<protein>
    <recommendedName>
        <fullName evidence="1">DUF4440 domain-containing protein</fullName>
    </recommendedName>
</protein>
<dbReference type="Proteomes" id="UP000617555">
    <property type="component" value="Unassembled WGS sequence"/>
</dbReference>
<reference evidence="3" key="1">
    <citation type="journal article" date="2019" name="Int. J. Syst. Evol. Microbiol.">
        <title>The Global Catalogue of Microorganisms (GCM) 10K type strain sequencing project: providing services to taxonomists for standard genome sequencing and annotation.</title>
        <authorList>
            <consortium name="The Broad Institute Genomics Platform"/>
            <consortium name="The Broad Institute Genome Sequencing Center for Infectious Disease"/>
            <person name="Wu L."/>
            <person name="Ma J."/>
        </authorList>
    </citation>
    <scope>NUCLEOTIDE SEQUENCE [LARGE SCALE GENOMIC DNA]</scope>
    <source>
        <strain evidence="3">CGMCC 1.15339</strain>
    </source>
</reference>
<dbReference type="SUPFAM" id="SSF54427">
    <property type="entry name" value="NTF2-like"/>
    <property type="match status" value="1"/>
</dbReference>
<evidence type="ECO:0000313" key="2">
    <source>
        <dbReference type="EMBL" id="GGB46031.1"/>
    </source>
</evidence>
<keyword evidence="3" id="KW-1185">Reference proteome</keyword>
<dbReference type="Pfam" id="PF14534">
    <property type="entry name" value="DUF4440"/>
    <property type="match status" value="1"/>
</dbReference>
<feature type="domain" description="DUF4440" evidence="1">
    <location>
        <begin position="9"/>
        <end position="74"/>
    </location>
</feature>
<dbReference type="Gene3D" id="3.10.450.50">
    <property type="match status" value="1"/>
</dbReference>
<dbReference type="InterPro" id="IPR027843">
    <property type="entry name" value="DUF4440"/>
</dbReference>
<dbReference type="InterPro" id="IPR032710">
    <property type="entry name" value="NTF2-like_dom_sf"/>
</dbReference>
<sequence length="79" mass="9297">MQNLKCELIKLEQLLLRSDVRASREELERLLADDFMEIPSTGIPFYKTDALNRIPDEVNPEFTQQNYELRVLSENVMQP</sequence>
<accession>A0ABQ1ILN8</accession>
<proteinExistence type="predicted"/>